<dbReference type="RefSeq" id="WP_390204712.1">
    <property type="nucleotide sequence ID" value="NZ_JBHTAX010000001.1"/>
</dbReference>
<evidence type="ECO:0000313" key="2">
    <source>
        <dbReference type="EMBL" id="MFC7189171.1"/>
    </source>
</evidence>
<evidence type="ECO:0000313" key="3">
    <source>
        <dbReference type="Proteomes" id="UP001596417"/>
    </source>
</evidence>
<keyword evidence="3" id="KW-1185">Reference proteome</keyword>
<reference evidence="2 3" key="1">
    <citation type="journal article" date="2019" name="Int. J. Syst. Evol. Microbiol.">
        <title>The Global Catalogue of Microorganisms (GCM) 10K type strain sequencing project: providing services to taxonomists for standard genome sequencing and annotation.</title>
        <authorList>
            <consortium name="The Broad Institute Genomics Platform"/>
            <consortium name="The Broad Institute Genome Sequencing Center for Infectious Disease"/>
            <person name="Wu L."/>
            <person name="Ma J."/>
        </authorList>
    </citation>
    <scope>NUCLEOTIDE SEQUENCE [LARGE SCALE GENOMIC DNA]</scope>
    <source>
        <strain evidence="2 3">RDMS1</strain>
    </source>
</reference>
<sequence>MAELLLTEEIMTHLHQEYPTAFDGIRTASDTSLWQTNTEFPFTLLLVASSSASEICIELDEEGHTSGLVINDTAESIRWAKAKFDHYKRRSDRVST</sequence>
<dbReference type="EMBL" id="JBHTAX010000001">
    <property type="protein sequence ID" value="MFC7189171.1"/>
    <property type="molecule type" value="Genomic_DNA"/>
</dbReference>
<organism evidence="2 3">
    <name type="scientific">Halocatena marina</name>
    <dbReference type="NCBI Taxonomy" id="2934937"/>
    <lineage>
        <taxon>Archaea</taxon>
        <taxon>Methanobacteriati</taxon>
        <taxon>Methanobacteriota</taxon>
        <taxon>Stenosarchaea group</taxon>
        <taxon>Halobacteria</taxon>
        <taxon>Halobacteriales</taxon>
        <taxon>Natronomonadaceae</taxon>
        <taxon>Halocatena</taxon>
    </lineage>
</organism>
<dbReference type="AlphaFoldDB" id="A0ABD5YIM1"/>
<dbReference type="Pfam" id="PF08350">
    <property type="entry name" value="FilR1_middle"/>
    <property type="match status" value="1"/>
</dbReference>
<evidence type="ECO:0000259" key="1">
    <source>
        <dbReference type="Pfam" id="PF08350"/>
    </source>
</evidence>
<dbReference type="Proteomes" id="UP001596417">
    <property type="component" value="Unassembled WGS sequence"/>
</dbReference>
<name>A0ABD5YIM1_9EURY</name>
<protein>
    <recommendedName>
        <fullName evidence="1">Methanogenesis regulatory protein FilR1 middle domain-containing protein</fullName>
    </recommendedName>
</protein>
<accession>A0ABD5YIM1</accession>
<dbReference type="InterPro" id="IPR013561">
    <property type="entry name" value="FilR1_middle_dom"/>
</dbReference>
<proteinExistence type="predicted"/>
<gene>
    <name evidence="2" type="ORF">ACFQL7_04450</name>
</gene>
<feature type="domain" description="Methanogenesis regulatory protein FilR1 middle" evidence="1">
    <location>
        <begin position="2"/>
        <end position="89"/>
    </location>
</feature>
<comment type="caution">
    <text evidence="2">The sequence shown here is derived from an EMBL/GenBank/DDBJ whole genome shotgun (WGS) entry which is preliminary data.</text>
</comment>